<dbReference type="InterPro" id="IPR004089">
    <property type="entry name" value="MCPsignal_dom"/>
</dbReference>
<dbReference type="PANTHER" id="PTHR32089">
    <property type="entry name" value="METHYL-ACCEPTING CHEMOTAXIS PROTEIN MCPB"/>
    <property type="match status" value="1"/>
</dbReference>
<dbReference type="GO" id="GO:0016020">
    <property type="term" value="C:membrane"/>
    <property type="evidence" value="ECO:0007669"/>
    <property type="project" value="InterPro"/>
</dbReference>
<gene>
    <name evidence="4" type="ORF">Cspa_c19910</name>
</gene>
<keyword evidence="1 2" id="KW-0807">Transducer</keyword>
<dbReference type="HOGENOM" id="CLU_043276_0_0_9"/>
<reference evidence="4 5" key="1">
    <citation type="submission" date="2013-02" db="EMBL/GenBank/DDBJ databases">
        <title>Genome sequence of Clostridium saccharoperbutylacetonicum N1-4(HMT).</title>
        <authorList>
            <person name="Poehlein A."/>
            <person name="Daniel R."/>
        </authorList>
    </citation>
    <scope>NUCLEOTIDE SEQUENCE [LARGE SCALE GENOMIC DNA]</scope>
    <source>
        <strain evidence="5">N1-4(HMT)</strain>
    </source>
</reference>
<dbReference type="SMART" id="SM00283">
    <property type="entry name" value="MA"/>
    <property type="match status" value="1"/>
</dbReference>
<feature type="domain" description="Methyl-accepting transducer" evidence="3">
    <location>
        <begin position="132"/>
        <end position="277"/>
    </location>
</feature>
<dbReference type="GO" id="GO:0007165">
    <property type="term" value="P:signal transduction"/>
    <property type="evidence" value="ECO:0007669"/>
    <property type="project" value="UniProtKB-KW"/>
</dbReference>
<dbReference type="PANTHER" id="PTHR32089:SF112">
    <property type="entry name" value="LYSOZYME-LIKE PROTEIN-RELATED"/>
    <property type="match status" value="1"/>
</dbReference>
<evidence type="ECO:0000313" key="5">
    <source>
        <dbReference type="Proteomes" id="UP000011728"/>
    </source>
</evidence>
<name>M1MWC2_9CLOT</name>
<evidence type="ECO:0000256" key="1">
    <source>
        <dbReference type="ARBA" id="ARBA00023224"/>
    </source>
</evidence>
<keyword evidence="5" id="KW-1185">Reference proteome</keyword>
<protein>
    <submittedName>
        <fullName evidence="4">Methyl-accepting chemotaxis protein signaling domain protein</fullName>
    </submittedName>
</protein>
<evidence type="ECO:0000256" key="2">
    <source>
        <dbReference type="PROSITE-ProRule" id="PRU00284"/>
    </source>
</evidence>
<dbReference type="KEGG" id="csr:Cspa_c19910"/>
<dbReference type="Proteomes" id="UP000011728">
    <property type="component" value="Chromosome"/>
</dbReference>
<dbReference type="OrthoDB" id="9807021at2"/>
<dbReference type="PROSITE" id="PS50111">
    <property type="entry name" value="CHEMOTAXIS_TRANSDUC_2"/>
    <property type="match status" value="1"/>
</dbReference>
<dbReference type="PATRIC" id="fig|931276.5.peg.1984"/>
<evidence type="ECO:0000259" key="3">
    <source>
        <dbReference type="PROSITE" id="PS50111"/>
    </source>
</evidence>
<dbReference type="RefSeq" id="WP_015392078.1">
    <property type="nucleotide sequence ID" value="NC_020291.1"/>
</dbReference>
<proteinExistence type="predicted"/>
<dbReference type="Gene3D" id="1.10.287.950">
    <property type="entry name" value="Methyl-accepting chemotaxis protein"/>
    <property type="match status" value="1"/>
</dbReference>
<evidence type="ECO:0000313" key="4">
    <source>
        <dbReference type="EMBL" id="AGF55757.1"/>
    </source>
</evidence>
<dbReference type="AlphaFoldDB" id="M1MWC2"/>
<dbReference type="SUPFAM" id="SSF58104">
    <property type="entry name" value="Methyl-accepting chemotaxis protein (MCP) signaling domain"/>
    <property type="match status" value="1"/>
</dbReference>
<dbReference type="eggNOG" id="COG0840">
    <property type="taxonomic scope" value="Bacteria"/>
</dbReference>
<dbReference type="Pfam" id="PF00015">
    <property type="entry name" value="MCPsignal"/>
    <property type="match status" value="1"/>
</dbReference>
<accession>M1MWC2</accession>
<dbReference type="EMBL" id="CP004121">
    <property type="protein sequence ID" value="AGF55757.1"/>
    <property type="molecule type" value="Genomic_DNA"/>
</dbReference>
<organism evidence="4 5">
    <name type="scientific">Clostridium saccharoperbutylacetonicum N1-4(HMT)</name>
    <dbReference type="NCBI Taxonomy" id="931276"/>
    <lineage>
        <taxon>Bacteria</taxon>
        <taxon>Bacillati</taxon>
        <taxon>Bacillota</taxon>
        <taxon>Clostridia</taxon>
        <taxon>Eubacteriales</taxon>
        <taxon>Clostridiaceae</taxon>
        <taxon>Clostridium</taxon>
    </lineage>
</organism>
<sequence length="277" mass="30474">MKIFEDEDILLNLSYLLPFISSLFGDDISMLVSDREKILKVVRHDTSVGNSYGEGHSLPTDIPAYKCMQENRTVVSNISKEYFGVPLKAVAAPIKNRDGKIIGSIAIGKRDWGNDIDAHAEAFVSSFNEISNVVENVASGIQDVAKSSNDILNEINKTNEDMKKTNEIIDFVRNISKQTNLLGLNAAIESARAGEMGKGFSVVSNEIRNLSSSTSQSINEITTVLNNLRLSVESITGKVYENNQLFEMQAANIEEINSSIAELNNTAKLIKEIAERV</sequence>